<dbReference type="SMART" id="SM00055">
    <property type="entry name" value="FCH"/>
    <property type="match status" value="1"/>
</dbReference>
<feature type="domain" description="DEP" evidence="4">
    <location>
        <begin position="236"/>
        <end position="305"/>
    </location>
</feature>
<evidence type="ECO:0000313" key="8">
    <source>
        <dbReference type="Proteomes" id="UP000799767"/>
    </source>
</evidence>
<evidence type="ECO:0000259" key="4">
    <source>
        <dbReference type="PROSITE" id="PS50186"/>
    </source>
</evidence>
<dbReference type="GO" id="GO:0005737">
    <property type="term" value="C:cytoplasm"/>
    <property type="evidence" value="ECO:0007669"/>
    <property type="project" value="TreeGrafter"/>
</dbReference>
<proteinExistence type="predicted"/>
<keyword evidence="8" id="KW-1185">Reference proteome</keyword>
<dbReference type="Pfam" id="PF00610">
    <property type="entry name" value="DEP"/>
    <property type="match status" value="1"/>
</dbReference>
<dbReference type="GO" id="GO:0007264">
    <property type="term" value="P:small GTPase-mediated signal transduction"/>
    <property type="evidence" value="ECO:0007669"/>
    <property type="project" value="TreeGrafter"/>
</dbReference>
<dbReference type="Pfam" id="PF00611">
    <property type="entry name" value="FCH"/>
    <property type="match status" value="1"/>
</dbReference>
<feature type="domain" description="F-BAR" evidence="6">
    <location>
        <begin position="1"/>
        <end position="447"/>
    </location>
</feature>
<feature type="compositionally biased region" description="Polar residues" evidence="3">
    <location>
        <begin position="836"/>
        <end position="847"/>
    </location>
</feature>
<feature type="coiled-coil region" evidence="2">
    <location>
        <begin position="360"/>
        <end position="387"/>
    </location>
</feature>
<evidence type="ECO:0000256" key="3">
    <source>
        <dbReference type="SAM" id="MobiDB-lite"/>
    </source>
</evidence>
<feature type="compositionally biased region" description="Polar residues" evidence="3">
    <location>
        <begin position="782"/>
        <end position="791"/>
    </location>
</feature>
<feature type="compositionally biased region" description="Polar residues" evidence="3">
    <location>
        <begin position="684"/>
        <end position="700"/>
    </location>
</feature>
<dbReference type="AlphaFoldDB" id="A0A6A6PLH1"/>
<dbReference type="InterPro" id="IPR027267">
    <property type="entry name" value="AH/BAR_dom_sf"/>
</dbReference>
<dbReference type="PROSITE" id="PS50186">
    <property type="entry name" value="DEP"/>
    <property type="match status" value="1"/>
</dbReference>
<evidence type="ECO:0000313" key="7">
    <source>
        <dbReference type="EMBL" id="KAF2480666.1"/>
    </source>
</evidence>
<dbReference type="PANTHER" id="PTHR23065">
    <property type="entry name" value="PROLINE-SERINE-THREONINE PHOSPHATASE INTERACTING PROTEIN 1"/>
    <property type="match status" value="1"/>
</dbReference>
<dbReference type="PROSITE" id="PS50238">
    <property type="entry name" value="RHOGAP"/>
    <property type="match status" value="1"/>
</dbReference>
<dbReference type="PANTHER" id="PTHR23065:SF17">
    <property type="entry name" value="RHO-GTPASE-ACTIVATING PROTEIN RGD2"/>
    <property type="match status" value="1"/>
</dbReference>
<feature type="compositionally biased region" description="Basic and acidic residues" evidence="3">
    <location>
        <begin position="848"/>
        <end position="859"/>
    </location>
</feature>
<dbReference type="GO" id="GO:0007010">
    <property type="term" value="P:cytoskeleton organization"/>
    <property type="evidence" value="ECO:0007669"/>
    <property type="project" value="TreeGrafter"/>
</dbReference>
<protein>
    <recommendedName>
        <fullName evidence="9">Rho-GTPase-activating protein 8</fullName>
    </recommendedName>
</protein>
<evidence type="ECO:0000259" key="5">
    <source>
        <dbReference type="PROSITE" id="PS50238"/>
    </source>
</evidence>
<feature type="compositionally biased region" description="Basic and acidic residues" evidence="3">
    <location>
        <begin position="701"/>
        <end position="716"/>
    </location>
</feature>
<dbReference type="SUPFAM" id="SSF46785">
    <property type="entry name" value="Winged helix' DNA-binding domain"/>
    <property type="match status" value="1"/>
</dbReference>
<dbReference type="PROSITE" id="PS51741">
    <property type="entry name" value="F_BAR"/>
    <property type="match status" value="1"/>
</dbReference>
<dbReference type="GeneID" id="54475370"/>
<evidence type="ECO:0000259" key="6">
    <source>
        <dbReference type="PROSITE" id="PS51741"/>
    </source>
</evidence>
<feature type="compositionally biased region" description="Low complexity" evidence="3">
    <location>
        <begin position="718"/>
        <end position="728"/>
    </location>
</feature>
<reference evidence="7" key="1">
    <citation type="journal article" date="2020" name="Stud. Mycol.">
        <title>101 Dothideomycetes genomes: a test case for predicting lifestyles and emergence of pathogens.</title>
        <authorList>
            <person name="Haridas S."/>
            <person name="Albert R."/>
            <person name="Binder M."/>
            <person name="Bloem J."/>
            <person name="Labutti K."/>
            <person name="Salamov A."/>
            <person name="Andreopoulos B."/>
            <person name="Baker S."/>
            <person name="Barry K."/>
            <person name="Bills G."/>
            <person name="Bluhm B."/>
            <person name="Cannon C."/>
            <person name="Castanera R."/>
            <person name="Culley D."/>
            <person name="Daum C."/>
            <person name="Ezra D."/>
            <person name="Gonzalez J."/>
            <person name="Henrissat B."/>
            <person name="Kuo A."/>
            <person name="Liang C."/>
            <person name="Lipzen A."/>
            <person name="Lutzoni F."/>
            <person name="Magnuson J."/>
            <person name="Mondo S."/>
            <person name="Nolan M."/>
            <person name="Ohm R."/>
            <person name="Pangilinan J."/>
            <person name="Park H.-J."/>
            <person name="Ramirez L."/>
            <person name="Alfaro M."/>
            <person name="Sun H."/>
            <person name="Tritt A."/>
            <person name="Yoshinaga Y."/>
            <person name="Zwiers L.-H."/>
            <person name="Turgeon B."/>
            <person name="Goodwin S."/>
            <person name="Spatafora J."/>
            <person name="Crous P."/>
            <person name="Grigoriev I."/>
        </authorList>
    </citation>
    <scope>NUCLEOTIDE SEQUENCE</scope>
    <source>
        <strain evidence="7">CBS 113389</strain>
    </source>
</reference>
<keyword evidence="1 2" id="KW-0175">Coiled coil</keyword>
<dbReference type="GO" id="GO:0005096">
    <property type="term" value="F:GTPase activator activity"/>
    <property type="evidence" value="ECO:0007669"/>
    <property type="project" value="TreeGrafter"/>
</dbReference>
<dbReference type="InterPro" id="IPR001060">
    <property type="entry name" value="FCH_dom"/>
</dbReference>
<dbReference type="RefSeq" id="XP_033587236.1">
    <property type="nucleotide sequence ID" value="XM_033734368.1"/>
</dbReference>
<dbReference type="FunFam" id="1.10.555.10:FF:000044">
    <property type="entry name" value="Rho-gtpase-activating protein 8"/>
    <property type="match status" value="1"/>
</dbReference>
<dbReference type="FunFam" id="1.20.1270.60:FF:000050">
    <property type="entry name" value="RhoGAP and Fes/CIP4 domain protein"/>
    <property type="match status" value="1"/>
</dbReference>
<sequence length="956" mass="105768">MSSFASSFWTPDYAAGLGVLFGKLQQGVQENEQLLTIARMRAEAEDLYGQRLGDIEGATNRIDGGFQRDDGATVKKAYEGVRTEMSEAARNHRKIASNIRELVVNPFSRWCDQHAARVQNSQDDLQSRIRTHDRQAETVKQYRSAYFNKCRRVEDLEEEDKLAFQDPSAAATTGSPKAAPPPQSVPSIKVDEDDDEEPEPVELGDQTYMPEQVKRLLTHALEHVRLGEAKVPILGTYENVTTGAEIVEYIQKHMGGGSTVAYAEKIGQDLINNGFLRLIGNMGSTFANSSKMNYQWRTKVFQITGIPEKRSRLPGRTFTLASSHDSASTPQSPVIGDRVSEMWSSNWNPLNNQYPNETPGEKLRREAKEADDRYKAAVRRLDTLRCNLEEEIISHLKYMERCELDRLKAIKSVVLDFSGAIGNVIPSLQSGVDKMMLFQETVQPLGDSRYLLENYRTGTYAPRVVVYENYYNQVDEQTFGVDIEARARADRKRVPLIVTTILTFLDSHYPDLEGDAARRNIWIAEVPLQQTHHLRNRVNTGKAIPMEVLEEYDMATVAALLKLYLLELPDSLVSSHVYEIVKTTYTSTQSSSDQARIQVLQSTLGQLRLANIATLDALITHFTRLIELSSADEAYISALANTLAPCIMRPKQESGLSISEKYNVRLIRDLFAHKDAVFSELKRQSSLTHSVSGTRPNRAVSTDESKRKEAMEERHRAIAAAQHAQASAGSNRSRQPSPGPGSRVPLTDGGSHRRDRSRGPETRFPISTASVTSPTSSSTSSNPRDSLNRENLNVPGSPPTTRQQQTTSTASPPKPDTARANGNIHQPPPAEPENTIAATIASTSVETPTRERSATDSTRRINTLPKMPATVQNPASEYTPAHAYSQSVDSASTSAASTKGAAPSSTAEVQKKDSLGRRAAYKPKSSVNLQRQSGGETPGAKTPTRVQLEDKPVDFD</sequence>
<dbReference type="Pfam" id="PF00620">
    <property type="entry name" value="RhoGAP"/>
    <property type="match status" value="1"/>
</dbReference>
<dbReference type="Proteomes" id="UP000799767">
    <property type="component" value="Unassembled WGS sequence"/>
</dbReference>
<dbReference type="OrthoDB" id="2155291at2759"/>
<dbReference type="SMART" id="SM00324">
    <property type="entry name" value="RhoGAP"/>
    <property type="match status" value="1"/>
</dbReference>
<dbReference type="InterPro" id="IPR008936">
    <property type="entry name" value="Rho_GTPase_activation_prot"/>
</dbReference>
<dbReference type="InterPro" id="IPR000198">
    <property type="entry name" value="RhoGAP_dom"/>
</dbReference>
<feature type="compositionally biased region" description="Low complexity" evidence="3">
    <location>
        <begin position="799"/>
        <end position="811"/>
    </location>
</feature>
<feature type="region of interest" description="Disordered" evidence="3">
    <location>
        <begin position="166"/>
        <end position="202"/>
    </location>
</feature>
<dbReference type="InterPro" id="IPR031160">
    <property type="entry name" value="F_BAR_dom"/>
</dbReference>
<dbReference type="GO" id="GO:0005886">
    <property type="term" value="C:plasma membrane"/>
    <property type="evidence" value="ECO:0007669"/>
    <property type="project" value="TreeGrafter"/>
</dbReference>
<dbReference type="Gene3D" id="1.20.1270.60">
    <property type="entry name" value="Arfaptin homology (AH) domain/BAR domain"/>
    <property type="match status" value="2"/>
</dbReference>
<feature type="compositionally biased region" description="Low complexity" evidence="3">
    <location>
        <begin position="767"/>
        <end position="781"/>
    </location>
</feature>
<dbReference type="EMBL" id="MU001639">
    <property type="protein sequence ID" value="KAF2480666.1"/>
    <property type="molecule type" value="Genomic_DNA"/>
</dbReference>
<evidence type="ECO:0000256" key="1">
    <source>
        <dbReference type="PROSITE-ProRule" id="PRU01077"/>
    </source>
</evidence>
<feature type="domain" description="Rho-GAP" evidence="5">
    <location>
        <begin position="481"/>
        <end position="678"/>
    </location>
</feature>
<feature type="compositionally biased region" description="Acidic residues" evidence="3">
    <location>
        <begin position="191"/>
        <end position="202"/>
    </location>
</feature>
<feature type="compositionally biased region" description="Basic and acidic residues" evidence="3">
    <location>
        <begin position="947"/>
        <end position="956"/>
    </location>
</feature>
<feature type="compositionally biased region" description="Low complexity" evidence="3">
    <location>
        <begin position="883"/>
        <end position="907"/>
    </location>
</feature>
<feature type="compositionally biased region" description="Polar residues" evidence="3">
    <location>
        <begin position="925"/>
        <end position="935"/>
    </location>
</feature>
<dbReference type="Gene3D" id="1.10.555.10">
    <property type="entry name" value="Rho GTPase activation protein"/>
    <property type="match status" value="1"/>
</dbReference>
<dbReference type="GO" id="GO:0000935">
    <property type="term" value="C:division septum"/>
    <property type="evidence" value="ECO:0007669"/>
    <property type="project" value="TreeGrafter"/>
</dbReference>
<dbReference type="InterPro" id="IPR000591">
    <property type="entry name" value="DEP_dom"/>
</dbReference>
<evidence type="ECO:0008006" key="9">
    <source>
        <dbReference type="Google" id="ProtNLM"/>
    </source>
</evidence>
<gene>
    <name evidence="7" type="ORF">BDY17DRAFT_302188</name>
</gene>
<name>A0A6A6PLH1_9PEZI</name>
<dbReference type="SUPFAM" id="SSF48350">
    <property type="entry name" value="GTPase activation domain, GAP"/>
    <property type="match status" value="1"/>
</dbReference>
<feature type="region of interest" description="Disordered" evidence="3">
    <location>
        <begin position="682"/>
        <end position="956"/>
    </location>
</feature>
<accession>A0A6A6PLH1</accession>
<evidence type="ECO:0000256" key="2">
    <source>
        <dbReference type="SAM" id="Coils"/>
    </source>
</evidence>
<dbReference type="SUPFAM" id="SSF103657">
    <property type="entry name" value="BAR/IMD domain-like"/>
    <property type="match status" value="1"/>
</dbReference>
<organism evidence="7 8">
    <name type="scientific">Neohortaea acidophila</name>
    <dbReference type="NCBI Taxonomy" id="245834"/>
    <lineage>
        <taxon>Eukaryota</taxon>
        <taxon>Fungi</taxon>
        <taxon>Dikarya</taxon>
        <taxon>Ascomycota</taxon>
        <taxon>Pezizomycotina</taxon>
        <taxon>Dothideomycetes</taxon>
        <taxon>Dothideomycetidae</taxon>
        <taxon>Mycosphaerellales</taxon>
        <taxon>Teratosphaeriaceae</taxon>
        <taxon>Neohortaea</taxon>
    </lineage>
</organism>
<dbReference type="InterPro" id="IPR036390">
    <property type="entry name" value="WH_DNA-bd_sf"/>
</dbReference>